<feature type="signal peptide" evidence="1">
    <location>
        <begin position="1"/>
        <end position="21"/>
    </location>
</feature>
<dbReference type="OrthoDB" id="119905at2"/>
<keyword evidence="3" id="KW-1185">Reference proteome</keyword>
<feature type="chain" id="PRO_5020285579" evidence="1">
    <location>
        <begin position="22"/>
        <end position="168"/>
    </location>
</feature>
<dbReference type="AlphaFoldDB" id="A0A4R3UNU0"/>
<name>A0A4R3UNU0_ROSSA</name>
<gene>
    <name evidence="2" type="ORF">EV671_102329</name>
</gene>
<sequence length="168" mass="18001">MSKRNSLLGLALVLALSAAQAGGDKDFSIGIESHGRTEAADVGLPVYAGATPFQENDGDKAAVTLGAWAGRFGLRVNAMKFSTAAPTGEVAAFYAKALGRYGEVLDCREPAARVKPPKDSDKLSCESSAPRPGEFEYRVGTARNFRVVSVKREGELTRFDMARIDLRF</sequence>
<organism evidence="2 3">
    <name type="scientific">Roseateles saccharophilus</name>
    <name type="common">Pseudomonas saccharophila</name>
    <dbReference type="NCBI Taxonomy" id="304"/>
    <lineage>
        <taxon>Bacteria</taxon>
        <taxon>Pseudomonadati</taxon>
        <taxon>Pseudomonadota</taxon>
        <taxon>Betaproteobacteria</taxon>
        <taxon>Burkholderiales</taxon>
        <taxon>Sphaerotilaceae</taxon>
        <taxon>Roseateles</taxon>
    </lineage>
</organism>
<reference evidence="2 3" key="1">
    <citation type="submission" date="2019-03" db="EMBL/GenBank/DDBJ databases">
        <title>Genomic Encyclopedia of Type Strains, Phase IV (KMG-IV): sequencing the most valuable type-strain genomes for metagenomic binning, comparative biology and taxonomic classification.</title>
        <authorList>
            <person name="Goeker M."/>
        </authorList>
    </citation>
    <scope>NUCLEOTIDE SEQUENCE [LARGE SCALE GENOMIC DNA]</scope>
    <source>
        <strain evidence="2 3">DSM 654</strain>
    </source>
</reference>
<protein>
    <submittedName>
        <fullName evidence="2">Uncharacterized protein</fullName>
    </submittedName>
</protein>
<evidence type="ECO:0000256" key="1">
    <source>
        <dbReference type="SAM" id="SignalP"/>
    </source>
</evidence>
<proteinExistence type="predicted"/>
<dbReference type="Proteomes" id="UP000295110">
    <property type="component" value="Unassembled WGS sequence"/>
</dbReference>
<accession>A0A4R3UNU0</accession>
<keyword evidence="1" id="KW-0732">Signal</keyword>
<evidence type="ECO:0000313" key="3">
    <source>
        <dbReference type="Proteomes" id="UP000295110"/>
    </source>
</evidence>
<dbReference type="RefSeq" id="WP_132574037.1">
    <property type="nucleotide sequence ID" value="NZ_CBCSGL010000020.1"/>
</dbReference>
<dbReference type="EMBL" id="SMBU01000023">
    <property type="protein sequence ID" value="TCU92163.1"/>
    <property type="molecule type" value="Genomic_DNA"/>
</dbReference>
<evidence type="ECO:0000313" key="2">
    <source>
        <dbReference type="EMBL" id="TCU92163.1"/>
    </source>
</evidence>
<comment type="caution">
    <text evidence="2">The sequence shown here is derived from an EMBL/GenBank/DDBJ whole genome shotgun (WGS) entry which is preliminary data.</text>
</comment>